<dbReference type="InterPro" id="IPR036188">
    <property type="entry name" value="FAD/NAD-bd_sf"/>
</dbReference>
<evidence type="ECO:0000256" key="1">
    <source>
        <dbReference type="PIRSR" id="PIRSR011396-1"/>
    </source>
</evidence>
<name>A0A9X2L7W2_9PROT</name>
<dbReference type="InterPro" id="IPR006905">
    <property type="entry name" value="Flavin_halogenase"/>
</dbReference>
<dbReference type="EMBL" id="JANIBC010000002">
    <property type="protein sequence ID" value="MCQ8184720.1"/>
    <property type="molecule type" value="Genomic_DNA"/>
</dbReference>
<keyword evidence="2" id="KW-0285">Flavoprotein</keyword>
<dbReference type="InterPro" id="IPR033856">
    <property type="entry name" value="Trp_halogen"/>
</dbReference>
<reference evidence="3" key="1">
    <citation type="submission" date="2022-07" db="EMBL/GenBank/DDBJ databases">
        <title>Parvularcula maris sp. nov., an algicidal bacterium isolated from seawater.</title>
        <authorList>
            <person name="Li F."/>
        </authorList>
    </citation>
    <scope>NUCLEOTIDE SEQUENCE</scope>
    <source>
        <strain evidence="3">BGMRC 0090</strain>
    </source>
</reference>
<feature type="binding site" evidence="2">
    <location>
        <begin position="14"/>
        <end position="17"/>
    </location>
    <ligand>
        <name>FAD</name>
        <dbReference type="ChEBI" id="CHEBI:57692"/>
    </ligand>
</feature>
<feature type="binding site" evidence="2">
    <location>
        <position position="340"/>
    </location>
    <ligand>
        <name>L-tryptophan</name>
        <dbReference type="ChEBI" id="CHEBI:57912"/>
    </ligand>
</feature>
<evidence type="ECO:0000256" key="2">
    <source>
        <dbReference type="PIRSR" id="PIRSR011396-2"/>
    </source>
</evidence>
<organism evidence="3 4">
    <name type="scientific">Parvularcula maris</name>
    <dbReference type="NCBI Taxonomy" id="2965077"/>
    <lineage>
        <taxon>Bacteria</taxon>
        <taxon>Pseudomonadati</taxon>
        <taxon>Pseudomonadota</taxon>
        <taxon>Alphaproteobacteria</taxon>
        <taxon>Parvularculales</taxon>
        <taxon>Parvularculaceae</taxon>
        <taxon>Parvularcula</taxon>
    </lineage>
</organism>
<keyword evidence="2" id="KW-0274">FAD</keyword>
<dbReference type="GO" id="GO:0000166">
    <property type="term" value="F:nucleotide binding"/>
    <property type="evidence" value="ECO:0007669"/>
    <property type="project" value="UniProtKB-KW"/>
</dbReference>
<protein>
    <submittedName>
        <fullName evidence="3">Tryptophan 7-halogenase</fullName>
    </submittedName>
</protein>
<dbReference type="PIRSF" id="PIRSF011396">
    <property type="entry name" value="Trp_halogenase"/>
    <property type="match status" value="1"/>
</dbReference>
<evidence type="ECO:0000313" key="3">
    <source>
        <dbReference type="EMBL" id="MCQ8184720.1"/>
    </source>
</evidence>
<feature type="binding site" evidence="2">
    <location>
        <position position="331"/>
    </location>
    <ligand>
        <name>FAD</name>
        <dbReference type="ChEBI" id="CHEBI:57692"/>
    </ligand>
</feature>
<dbReference type="Proteomes" id="UP001142610">
    <property type="component" value="Unassembled WGS sequence"/>
</dbReference>
<keyword evidence="4" id="KW-1185">Reference proteome</keyword>
<dbReference type="InterPro" id="IPR050816">
    <property type="entry name" value="Flavin-dep_Halogenase_NPB"/>
</dbReference>
<feature type="binding site" evidence="2">
    <location>
        <position position="344"/>
    </location>
    <ligand>
        <name>FAD</name>
        <dbReference type="ChEBI" id="CHEBI:57692"/>
    </ligand>
</feature>
<dbReference type="Pfam" id="PF04820">
    <property type="entry name" value="Trp_halogenase"/>
    <property type="match status" value="1"/>
</dbReference>
<accession>A0A9X2L7W2</accession>
<sequence>MRTDKRQRVVIAGGGTAGWMTAAAIGRTLKNVADVTLIESEEIGTVGVGEATIPTLLTYNRLLGIDEASFMREVGGTFKLGIAFENWRTPDHRYIHSFGITGKDHWTAGFQHFWRRGEALGMAEEFGDYCLELIAAEEGRFAHLPKLGLNYAFHIDSSAFARFLRRMAEGDGVTRKEGRIGTVDLGDDGDIASITMQDGTVIEGDLFIDCTGFRALLMEGALGVGYDDWTHLLPCDRAIAVQTKSVRDPVPYTRAVAHEAGWRWQIPLQHRTGNGIVFSSRFMSEDEGQAKLLSLLDEEGLTERMTELRVIRFRTGTRRSHWHRNCVAIGLSSGFIEPLESTSIHLIQRSIHRLLQMFPHDGVSRADVDEFNEQTFYELEHIRDFIVLHYVLTEREDTPFWRHMRRLELPKTLQHRLDLFRETGRVFRANDQLFAENSWTQVMLGQGLTPETYHPIADAMPEEELRGFLRHIRDNVTKTVAQLPTHQDYLQRYCPQAR</sequence>
<keyword evidence="2" id="KW-0547">Nucleotide-binding</keyword>
<dbReference type="RefSeq" id="WP_256618568.1">
    <property type="nucleotide sequence ID" value="NZ_JANIBC010000002.1"/>
</dbReference>
<dbReference type="SUPFAM" id="SSF51905">
    <property type="entry name" value="FAD/NAD(P)-binding domain"/>
    <property type="match status" value="1"/>
</dbReference>
<proteinExistence type="predicted"/>
<comment type="caution">
    <text evidence="3">The sequence shown here is derived from an EMBL/GenBank/DDBJ whole genome shotgun (WGS) entry which is preliminary data.</text>
</comment>
<dbReference type="PANTHER" id="PTHR43747">
    <property type="entry name" value="FAD-BINDING PROTEIN"/>
    <property type="match status" value="1"/>
</dbReference>
<dbReference type="AlphaFoldDB" id="A0A9X2L7W2"/>
<gene>
    <name evidence="3" type="ORF">NOG11_04900</name>
</gene>
<feature type="binding site" evidence="2">
    <location>
        <position position="79"/>
    </location>
    <ligand>
        <name>7-chloro-L-tryptophan</name>
        <dbReference type="ChEBI" id="CHEBI:58713"/>
    </ligand>
</feature>
<dbReference type="GO" id="GO:0004497">
    <property type="term" value="F:monooxygenase activity"/>
    <property type="evidence" value="ECO:0007669"/>
    <property type="project" value="InterPro"/>
</dbReference>
<evidence type="ECO:0000313" key="4">
    <source>
        <dbReference type="Proteomes" id="UP001142610"/>
    </source>
</evidence>
<dbReference type="PANTHER" id="PTHR43747:SF4">
    <property type="entry name" value="FLAVIN-DEPENDENT TRYPTOPHAN HALOGENASE"/>
    <property type="match status" value="1"/>
</dbReference>
<feature type="active site" evidence="1">
    <location>
        <position position="79"/>
    </location>
</feature>
<dbReference type="Gene3D" id="3.50.50.60">
    <property type="entry name" value="FAD/NAD(P)-binding domain"/>
    <property type="match status" value="1"/>
</dbReference>